<comment type="caution">
    <text evidence="2">The sequence shown here is derived from an EMBL/GenBank/DDBJ whole genome shotgun (WGS) entry which is preliminary data.</text>
</comment>
<dbReference type="PANTHER" id="PTHR43244:SF2">
    <property type="entry name" value="CONSERVED HYPOTHETICAL ALANINE AND PROLINE-RICH PROTEIN"/>
    <property type="match status" value="1"/>
</dbReference>
<accession>A0ABW2Q4B8</accession>
<feature type="domain" description="Luciferase-like" evidence="1">
    <location>
        <begin position="107"/>
        <end position="225"/>
    </location>
</feature>
<organism evidence="2 3">
    <name type="scientific">Georgenia alba</name>
    <dbReference type="NCBI Taxonomy" id="2233858"/>
    <lineage>
        <taxon>Bacteria</taxon>
        <taxon>Bacillati</taxon>
        <taxon>Actinomycetota</taxon>
        <taxon>Actinomycetes</taxon>
        <taxon>Micrococcales</taxon>
        <taxon>Bogoriellaceae</taxon>
        <taxon>Georgenia</taxon>
    </lineage>
</organism>
<gene>
    <name evidence="2" type="ORF">ACFQQL_04410</name>
</gene>
<evidence type="ECO:0000313" key="3">
    <source>
        <dbReference type="Proteomes" id="UP001596455"/>
    </source>
</evidence>
<dbReference type="Pfam" id="PF00296">
    <property type="entry name" value="Bac_luciferase"/>
    <property type="match status" value="2"/>
</dbReference>
<dbReference type="InterPro" id="IPR036661">
    <property type="entry name" value="Luciferase-like_sf"/>
</dbReference>
<name>A0ABW2Q4B8_9MICO</name>
<keyword evidence="3" id="KW-1185">Reference proteome</keyword>
<dbReference type="Gene3D" id="3.20.20.30">
    <property type="entry name" value="Luciferase-like domain"/>
    <property type="match status" value="2"/>
</dbReference>
<evidence type="ECO:0000313" key="2">
    <source>
        <dbReference type="EMBL" id="MFC7404343.1"/>
    </source>
</evidence>
<proteinExistence type="predicted"/>
<dbReference type="SUPFAM" id="SSF51679">
    <property type="entry name" value="Bacterial luciferase-like"/>
    <property type="match status" value="1"/>
</dbReference>
<evidence type="ECO:0000259" key="1">
    <source>
        <dbReference type="Pfam" id="PF00296"/>
    </source>
</evidence>
<feature type="domain" description="Luciferase-like" evidence="1">
    <location>
        <begin position="10"/>
        <end position="102"/>
    </location>
</feature>
<dbReference type="RefSeq" id="WP_382391642.1">
    <property type="nucleotide sequence ID" value="NZ_JBHTCQ010000001.1"/>
</dbReference>
<protein>
    <submittedName>
        <fullName evidence="2">LLM class flavin-dependent oxidoreductase</fullName>
    </submittedName>
</protein>
<sequence length="266" mass="27957">MSRHLGYGITATVDPQLVRELAPAVERAGLRTLWVNQPGRDGDALAALAAAAEVTSTLRLATGVLPVDLYPADDVAARVADLALPTDRLVLGIGASRRPHPLGTARDAVRTLRDELGVPVLVGALGPRMRRLAVTEADGVLLNWLTPGVAREALGDRDRDVREAGGPGGAVALYVRCALGPAAREVAHREAEKYAAIPTYAANFARHGYQPIESAVLADDAAGIRTGLEPFPDEVDELVARAVTASDGLEEHLALVDAIADRRADA</sequence>
<dbReference type="Proteomes" id="UP001596455">
    <property type="component" value="Unassembled WGS sequence"/>
</dbReference>
<dbReference type="InterPro" id="IPR011251">
    <property type="entry name" value="Luciferase-like_dom"/>
</dbReference>
<dbReference type="InterPro" id="IPR050564">
    <property type="entry name" value="F420-G6PD/mer"/>
</dbReference>
<dbReference type="EMBL" id="JBHTCQ010000001">
    <property type="protein sequence ID" value="MFC7404343.1"/>
    <property type="molecule type" value="Genomic_DNA"/>
</dbReference>
<dbReference type="PANTHER" id="PTHR43244">
    <property type="match status" value="1"/>
</dbReference>
<reference evidence="3" key="1">
    <citation type="journal article" date="2019" name="Int. J. Syst. Evol. Microbiol.">
        <title>The Global Catalogue of Microorganisms (GCM) 10K type strain sequencing project: providing services to taxonomists for standard genome sequencing and annotation.</title>
        <authorList>
            <consortium name="The Broad Institute Genomics Platform"/>
            <consortium name="The Broad Institute Genome Sequencing Center for Infectious Disease"/>
            <person name="Wu L."/>
            <person name="Ma J."/>
        </authorList>
    </citation>
    <scope>NUCLEOTIDE SEQUENCE [LARGE SCALE GENOMIC DNA]</scope>
    <source>
        <strain evidence="3">JCM 1490</strain>
    </source>
</reference>